<dbReference type="Proteomes" id="UP001216189">
    <property type="component" value="Unassembled WGS sequence"/>
</dbReference>
<keyword evidence="1" id="KW-0378">Hydrolase</keyword>
<dbReference type="GO" id="GO:0016787">
    <property type="term" value="F:hydrolase activity"/>
    <property type="evidence" value="ECO:0007669"/>
    <property type="project" value="UniProtKB-KW"/>
</dbReference>
<accession>A0ABT5V0K5</accession>
<dbReference type="PANTHER" id="PTHR43736:SF4">
    <property type="entry name" value="SLR1690 PROTEIN"/>
    <property type="match status" value="1"/>
</dbReference>
<evidence type="ECO:0000313" key="1">
    <source>
        <dbReference type="EMBL" id="MDE1513855.1"/>
    </source>
</evidence>
<dbReference type="Gene3D" id="1.10.10.10">
    <property type="entry name" value="Winged helix-like DNA-binding domain superfamily/Winged helix DNA-binding domain"/>
    <property type="match status" value="1"/>
</dbReference>
<dbReference type="PANTHER" id="PTHR43736">
    <property type="entry name" value="ADP-RIBOSE PYROPHOSPHATASE"/>
    <property type="match status" value="1"/>
</dbReference>
<dbReference type="InterPro" id="IPR015797">
    <property type="entry name" value="NUDIX_hydrolase-like_dom_sf"/>
</dbReference>
<sequence length="238" mass="26801">MIVTIDMVCLRLAPAGIETLLVKRNNPHRSDCGLWALPGGWVFDEDLSAQGGEPADKDFDSARRRICRQKIHTYPNFISDPLVDGNPKRDPDGWSISISHYALLNHTNIKQIEEAGMAKSRVNWFALENILQGKQTLAFDHVAQIQHAWKKLRAAVEYTSVALFLLEKEFLVADIIDAYAKFGVEVNRMTIKRRLIDTGVIVSTNRIVASNKGKGGKPAMVYRLASKEMIYFQTCLRS</sequence>
<keyword evidence="2" id="KW-1185">Reference proteome</keyword>
<proteinExistence type="predicted"/>
<organism evidence="1 2">
    <name type="scientific">Vibrio chanodichtyis</name>
    <dbReference type="NCBI Taxonomy" id="3027932"/>
    <lineage>
        <taxon>Bacteria</taxon>
        <taxon>Pseudomonadati</taxon>
        <taxon>Pseudomonadota</taxon>
        <taxon>Gammaproteobacteria</taxon>
        <taxon>Vibrionales</taxon>
        <taxon>Vibrionaceae</taxon>
        <taxon>Vibrio</taxon>
    </lineage>
</organism>
<dbReference type="InterPro" id="IPR036388">
    <property type="entry name" value="WH-like_DNA-bd_sf"/>
</dbReference>
<protein>
    <submittedName>
        <fullName evidence="1">NUDIX hydrolase</fullName>
    </submittedName>
</protein>
<dbReference type="SUPFAM" id="SSF55811">
    <property type="entry name" value="Nudix"/>
    <property type="match status" value="1"/>
</dbReference>
<evidence type="ECO:0000313" key="2">
    <source>
        <dbReference type="Proteomes" id="UP001216189"/>
    </source>
</evidence>
<dbReference type="Gene3D" id="3.90.79.10">
    <property type="entry name" value="Nucleoside Triphosphate Pyrophosphohydrolase"/>
    <property type="match status" value="1"/>
</dbReference>
<dbReference type="RefSeq" id="WP_274721604.1">
    <property type="nucleotide sequence ID" value="NZ_JARBFT010000002.1"/>
</dbReference>
<name>A0ABT5V0K5_9VIBR</name>
<comment type="caution">
    <text evidence="1">The sequence shown here is derived from an EMBL/GenBank/DDBJ whole genome shotgun (WGS) entry which is preliminary data.</text>
</comment>
<reference evidence="1 2" key="1">
    <citation type="submission" date="2023-02" db="EMBL/GenBank/DDBJ databases">
        <title>Vibrio intestini sp. nov., a close relative of Vibrio cholerae isolated from the intestine of Healthy Culter dabryi.</title>
        <authorList>
            <person name="Wu N."/>
        </authorList>
    </citation>
    <scope>NUCLEOTIDE SEQUENCE [LARGE SCALE GENOMIC DNA]</scope>
    <source>
        <strain evidence="1 2">DSL-7</strain>
    </source>
</reference>
<gene>
    <name evidence="1" type="ORF">PUN32_02365</name>
</gene>
<dbReference type="CDD" id="cd18873">
    <property type="entry name" value="NUDIX_NadM_like"/>
    <property type="match status" value="1"/>
</dbReference>
<dbReference type="EMBL" id="JARBFT010000002">
    <property type="protein sequence ID" value="MDE1513855.1"/>
    <property type="molecule type" value="Genomic_DNA"/>
</dbReference>